<sequence length="70" mass="7810">MLIYDGKARYYEYCGSYYGAPFFSNTCNLITSMFVSATVGVVVSASIDFLAAIDIMTTLRIIVKPEQIEH</sequence>
<organism evidence="2 3">
    <name type="scientific">Sphenostylis stenocarpa</name>
    <dbReference type="NCBI Taxonomy" id="92480"/>
    <lineage>
        <taxon>Eukaryota</taxon>
        <taxon>Viridiplantae</taxon>
        <taxon>Streptophyta</taxon>
        <taxon>Embryophyta</taxon>
        <taxon>Tracheophyta</taxon>
        <taxon>Spermatophyta</taxon>
        <taxon>Magnoliopsida</taxon>
        <taxon>eudicotyledons</taxon>
        <taxon>Gunneridae</taxon>
        <taxon>Pentapetalae</taxon>
        <taxon>rosids</taxon>
        <taxon>fabids</taxon>
        <taxon>Fabales</taxon>
        <taxon>Fabaceae</taxon>
        <taxon>Papilionoideae</taxon>
        <taxon>50 kb inversion clade</taxon>
        <taxon>NPAAA clade</taxon>
        <taxon>indigoferoid/millettioid clade</taxon>
        <taxon>Phaseoleae</taxon>
        <taxon>Sphenostylis</taxon>
    </lineage>
</organism>
<protein>
    <submittedName>
        <fullName evidence="2">Uncharacterized protein</fullName>
    </submittedName>
</protein>
<evidence type="ECO:0000313" key="3">
    <source>
        <dbReference type="Proteomes" id="UP001189624"/>
    </source>
</evidence>
<keyword evidence="1" id="KW-0812">Transmembrane</keyword>
<dbReference type="Proteomes" id="UP001189624">
    <property type="component" value="Chromosome 5"/>
</dbReference>
<evidence type="ECO:0000256" key="1">
    <source>
        <dbReference type="SAM" id="Phobius"/>
    </source>
</evidence>
<evidence type="ECO:0000313" key="2">
    <source>
        <dbReference type="EMBL" id="CAJ1956864.1"/>
    </source>
</evidence>
<accession>A0AA86SMS1</accession>
<name>A0AA86SMS1_9FABA</name>
<dbReference type="Gramene" id="rna-AYBTSS11_LOCUS16891">
    <property type="protein sequence ID" value="CAJ1956864.1"/>
    <property type="gene ID" value="gene-AYBTSS11_LOCUS16891"/>
</dbReference>
<keyword evidence="1" id="KW-1133">Transmembrane helix</keyword>
<reference evidence="2" key="1">
    <citation type="submission" date="2023-10" db="EMBL/GenBank/DDBJ databases">
        <authorList>
            <person name="Domelevo Entfellner J.-B."/>
        </authorList>
    </citation>
    <scope>NUCLEOTIDE SEQUENCE</scope>
</reference>
<keyword evidence="1" id="KW-0472">Membrane</keyword>
<dbReference type="EMBL" id="OY731402">
    <property type="protein sequence ID" value="CAJ1956864.1"/>
    <property type="molecule type" value="Genomic_DNA"/>
</dbReference>
<keyword evidence="3" id="KW-1185">Reference proteome</keyword>
<proteinExistence type="predicted"/>
<feature type="transmembrane region" description="Helical" evidence="1">
    <location>
        <begin position="29"/>
        <end position="51"/>
    </location>
</feature>
<dbReference type="AlphaFoldDB" id="A0AA86SMS1"/>
<gene>
    <name evidence="2" type="ORF">AYBTSS11_LOCUS16891</name>
</gene>